<dbReference type="GO" id="GO:0045944">
    <property type="term" value="P:positive regulation of transcription by RNA polymerase II"/>
    <property type="evidence" value="ECO:0007669"/>
    <property type="project" value="TreeGrafter"/>
</dbReference>
<feature type="transmembrane region" description="Helical" evidence="7">
    <location>
        <begin position="118"/>
        <end position="137"/>
    </location>
</feature>
<keyword evidence="4" id="KW-0238">DNA-binding</keyword>
<dbReference type="AlphaFoldDB" id="A0AA38S4B3"/>
<keyword evidence="9" id="KW-0863">Zinc-finger</keyword>
<keyword evidence="7" id="KW-1133">Transmembrane helix</keyword>
<dbReference type="Pfam" id="PF11951">
    <property type="entry name" value="Fungal_trans_2"/>
    <property type="match status" value="1"/>
</dbReference>
<dbReference type="InterPro" id="IPR021858">
    <property type="entry name" value="Fun_TF"/>
</dbReference>
<dbReference type="GO" id="GO:0000981">
    <property type="term" value="F:DNA-binding transcription factor activity, RNA polymerase II-specific"/>
    <property type="evidence" value="ECO:0007669"/>
    <property type="project" value="InterPro"/>
</dbReference>
<dbReference type="InterPro" id="IPR001138">
    <property type="entry name" value="Zn2Cys6_DnaBD"/>
</dbReference>
<dbReference type="PANTHER" id="PTHR37534:SF39">
    <property type="entry name" value="TRANSCRIPTION FACTOR DOMAIN-CONTAINING PROTEIN"/>
    <property type="match status" value="1"/>
</dbReference>
<protein>
    <submittedName>
        <fullName evidence="9">Zinc-finger transcription factor</fullName>
    </submittedName>
</protein>
<organism evidence="9 10">
    <name type="scientific">Coniochaeta hoffmannii</name>
    <dbReference type="NCBI Taxonomy" id="91930"/>
    <lineage>
        <taxon>Eukaryota</taxon>
        <taxon>Fungi</taxon>
        <taxon>Dikarya</taxon>
        <taxon>Ascomycota</taxon>
        <taxon>Pezizomycotina</taxon>
        <taxon>Sordariomycetes</taxon>
        <taxon>Sordariomycetidae</taxon>
        <taxon>Coniochaetales</taxon>
        <taxon>Coniochaetaceae</taxon>
        <taxon>Coniochaeta</taxon>
    </lineage>
</organism>
<evidence type="ECO:0000313" key="10">
    <source>
        <dbReference type="Proteomes" id="UP001174691"/>
    </source>
</evidence>
<name>A0AA38S4B3_9PEZI</name>
<dbReference type="Pfam" id="PF00172">
    <property type="entry name" value="Zn_clus"/>
    <property type="match status" value="1"/>
</dbReference>
<feature type="domain" description="Zn(2)-C6 fungal-type" evidence="8">
    <location>
        <begin position="6"/>
        <end position="34"/>
    </location>
</feature>
<evidence type="ECO:0000256" key="3">
    <source>
        <dbReference type="ARBA" id="ARBA00023015"/>
    </source>
</evidence>
<reference evidence="9" key="1">
    <citation type="submission" date="2022-07" db="EMBL/GenBank/DDBJ databases">
        <title>Fungi with potential for degradation of polypropylene.</title>
        <authorList>
            <person name="Gostincar C."/>
        </authorList>
    </citation>
    <scope>NUCLEOTIDE SEQUENCE</scope>
    <source>
        <strain evidence="9">EXF-13287</strain>
    </source>
</reference>
<dbReference type="PROSITE" id="PS00463">
    <property type="entry name" value="ZN2_CY6_FUNGAL_1"/>
    <property type="match status" value="1"/>
</dbReference>
<keyword evidence="9" id="KW-0479">Metal-binding</keyword>
<dbReference type="GO" id="GO:0005634">
    <property type="term" value="C:nucleus"/>
    <property type="evidence" value="ECO:0007669"/>
    <property type="project" value="UniProtKB-SubCell"/>
</dbReference>
<dbReference type="GO" id="GO:0000976">
    <property type="term" value="F:transcription cis-regulatory region binding"/>
    <property type="evidence" value="ECO:0007669"/>
    <property type="project" value="TreeGrafter"/>
</dbReference>
<comment type="subcellular location">
    <subcellularLocation>
        <location evidence="1">Nucleus</location>
    </subcellularLocation>
</comment>
<comment type="caution">
    <text evidence="9">The sequence shown here is derived from an EMBL/GenBank/DDBJ whole genome shotgun (WGS) entry which is preliminary data.</text>
</comment>
<keyword evidence="5" id="KW-0804">Transcription</keyword>
<evidence type="ECO:0000256" key="7">
    <source>
        <dbReference type="SAM" id="Phobius"/>
    </source>
</evidence>
<keyword evidence="6" id="KW-0539">Nucleus</keyword>
<dbReference type="EMBL" id="JANBVN010000053">
    <property type="protein sequence ID" value="KAJ9155894.1"/>
    <property type="molecule type" value="Genomic_DNA"/>
</dbReference>
<dbReference type="PROSITE" id="PS50048">
    <property type="entry name" value="ZN2_CY6_FUNGAL_2"/>
    <property type="match status" value="1"/>
</dbReference>
<dbReference type="Gene3D" id="4.10.240.10">
    <property type="entry name" value="Zn(2)-C6 fungal-type DNA-binding domain"/>
    <property type="match status" value="1"/>
</dbReference>
<dbReference type="SUPFAM" id="SSF57701">
    <property type="entry name" value="Zn2/Cys6 DNA-binding domain"/>
    <property type="match status" value="1"/>
</dbReference>
<proteinExistence type="predicted"/>
<keyword evidence="10" id="KW-1185">Reference proteome</keyword>
<evidence type="ECO:0000256" key="2">
    <source>
        <dbReference type="ARBA" id="ARBA00022833"/>
    </source>
</evidence>
<keyword evidence="7" id="KW-0812">Transmembrane</keyword>
<dbReference type="SMART" id="SM00066">
    <property type="entry name" value="GAL4"/>
    <property type="match status" value="1"/>
</dbReference>
<evidence type="ECO:0000259" key="8">
    <source>
        <dbReference type="PROSITE" id="PS50048"/>
    </source>
</evidence>
<dbReference type="CDD" id="cd00067">
    <property type="entry name" value="GAL4"/>
    <property type="match status" value="1"/>
</dbReference>
<evidence type="ECO:0000256" key="6">
    <source>
        <dbReference type="ARBA" id="ARBA00023242"/>
    </source>
</evidence>
<dbReference type="GO" id="GO:0008270">
    <property type="term" value="F:zinc ion binding"/>
    <property type="evidence" value="ECO:0007669"/>
    <property type="project" value="UniProtKB-KW"/>
</dbReference>
<keyword evidence="7" id="KW-0472">Membrane</keyword>
<evidence type="ECO:0000256" key="1">
    <source>
        <dbReference type="ARBA" id="ARBA00004123"/>
    </source>
</evidence>
<gene>
    <name evidence="9" type="ORF">NKR19_g4293</name>
</gene>
<dbReference type="PANTHER" id="PTHR37534">
    <property type="entry name" value="TRANSCRIPTIONAL ACTIVATOR PROTEIN UGA3"/>
    <property type="match status" value="1"/>
</dbReference>
<keyword evidence="3" id="KW-0805">Transcription regulation</keyword>
<accession>A0AA38S4B3</accession>
<dbReference type="Proteomes" id="UP001174691">
    <property type="component" value="Unassembled WGS sequence"/>
</dbReference>
<evidence type="ECO:0000256" key="4">
    <source>
        <dbReference type="ARBA" id="ARBA00023125"/>
    </source>
</evidence>
<evidence type="ECO:0000256" key="5">
    <source>
        <dbReference type="ARBA" id="ARBA00023163"/>
    </source>
</evidence>
<keyword evidence="2" id="KW-0862">Zinc</keyword>
<dbReference type="InterPro" id="IPR036864">
    <property type="entry name" value="Zn2-C6_fun-type_DNA-bd_sf"/>
</dbReference>
<evidence type="ECO:0000313" key="9">
    <source>
        <dbReference type="EMBL" id="KAJ9155894.1"/>
    </source>
</evidence>
<sequence>MKVRTGCWTCKARRVQCDGKQPACRRCVLAKRACEGYQMRLSWPRDNDKKRAMIATLPPGVANRRQNRNLFFINTALRDIELYRSLSPQMQSLQPIPNLRQPQQEVNHADLVHYFYRWAYLSLVTLRLALFYALLAFSSLRRDRLSQQALQLKIAALECLAGSSNKGLWSFREAAQHVAASMLLGAFEILLPSEKSGEWMWYVWGALDIAQANALQEQSHESDHKSLALEATTTDDADFGGLHYPALASRRPVTYSPNPEHAILNLLTEICDTVVNPLDLGSRNAAHQARLREIEAKFGSLAITSATAECSEDTTLLPVDLYGISTRIYLARASQSPWEAPTKLDSLIEMAFSIATSASTCKHFFPLFIVACEARTDERRAAILRLIDANENSGLIRSMEGLKAVIESIWVQQDLHADSELLPSYLGIMSAVISSSEFILSFV</sequence>